<gene>
    <name evidence="3" type="ORF">C8F04DRAFT_1046945</name>
</gene>
<dbReference type="AlphaFoldDB" id="A0AAD6SBK9"/>
<dbReference type="GO" id="GO:0005737">
    <property type="term" value="C:cytoplasm"/>
    <property type="evidence" value="ECO:0007669"/>
    <property type="project" value="TreeGrafter"/>
</dbReference>
<dbReference type="Proteomes" id="UP001218188">
    <property type="component" value="Unassembled WGS sequence"/>
</dbReference>
<reference evidence="3" key="1">
    <citation type="submission" date="2023-03" db="EMBL/GenBank/DDBJ databases">
        <title>Massive genome expansion in bonnet fungi (Mycena s.s.) driven by repeated elements and novel gene families across ecological guilds.</title>
        <authorList>
            <consortium name="Lawrence Berkeley National Laboratory"/>
            <person name="Harder C.B."/>
            <person name="Miyauchi S."/>
            <person name="Viragh M."/>
            <person name="Kuo A."/>
            <person name="Thoen E."/>
            <person name="Andreopoulos B."/>
            <person name="Lu D."/>
            <person name="Skrede I."/>
            <person name="Drula E."/>
            <person name="Henrissat B."/>
            <person name="Morin E."/>
            <person name="Kohler A."/>
            <person name="Barry K."/>
            <person name="LaButti K."/>
            <person name="Morin E."/>
            <person name="Salamov A."/>
            <person name="Lipzen A."/>
            <person name="Mereny Z."/>
            <person name="Hegedus B."/>
            <person name="Baldrian P."/>
            <person name="Stursova M."/>
            <person name="Weitz H."/>
            <person name="Taylor A."/>
            <person name="Grigoriev I.V."/>
            <person name="Nagy L.G."/>
            <person name="Martin F."/>
            <person name="Kauserud H."/>
        </authorList>
    </citation>
    <scope>NUCLEOTIDE SEQUENCE</scope>
    <source>
        <strain evidence="3">CBHHK200</strain>
    </source>
</reference>
<keyword evidence="4" id="KW-1185">Reference proteome</keyword>
<dbReference type="PANTHER" id="PTHR43187:SF1">
    <property type="entry name" value="GLUTAMINE AMIDOTRANSFERASE DUG3-RELATED"/>
    <property type="match status" value="1"/>
</dbReference>
<feature type="domain" description="Glutamine amidotransferase type-2" evidence="2">
    <location>
        <begin position="2"/>
        <end position="353"/>
    </location>
</feature>
<name>A0AAD6SBK9_9AGAR</name>
<dbReference type="EMBL" id="JARJCM010000163">
    <property type="protein sequence ID" value="KAJ7024844.1"/>
    <property type="molecule type" value="Genomic_DNA"/>
</dbReference>
<proteinExistence type="predicted"/>
<feature type="region of interest" description="Disordered" evidence="1">
    <location>
        <begin position="278"/>
        <end position="305"/>
    </location>
</feature>
<dbReference type="GO" id="GO:0061672">
    <property type="term" value="C:glutathione hydrolase complex"/>
    <property type="evidence" value="ECO:0007669"/>
    <property type="project" value="TreeGrafter"/>
</dbReference>
<protein>
    <submittedName>
        <fullName evidence="3">N-terminal nucleophile aminohydrolase</fullName>
    </submittedName>
</protein>
<evidence type="ECO:0000313" key="3">
    <source>
        <dbReference type="EMBL" id="KAJ7024844.1"/>
    </source>
</evidence>
<dbReference type="PANTHER" id="PTHR43187">
    <property type="entry name" value="GLUTAMINE AMIDOTRANSFERASE DUG3-RELATED"/>
    <property type="match status" value="1"/>
</dbReference>
<evidence type="ECO:0000259" key="2">
    <source>
        <dbReference type="PROSITE" id="PS51278"/>
    </source>
</evidence>
<dbReference type="GO" id="GO:0006751">
    <property type="term" value="P:glutathione catabolic process"/>
    <property type="evidence" value="ECO:0007669"/>
    <property type="project" value="TreeGrafter"/>
</dbReference>
<accession>A0AAD6SBK9</accession>
<organism evidence="3 4">
    <name type="scientific">Mycena alexandri</name>
    <dbReference type="NCBI Taxonomy" id="1745969"/>
    <lineage>
        <taxon>Eukaryota</taxon>
        <taxon>Fungi</taxon>
        <taxon>Dikarya</taxon>
        <taxon>Basidiomycota</taxon>
        <taxon>Agaricomycotina</taxon>
        <taxon>Agaricomycetes</taxon>
        <taxon>Agaricomycetidae</taxon>
        <taxon>Agaricales</taxon>
        <taxon>Marasmiineae</taxon>
        <taxon>Mycenaceae</taxon>
        <taxon>Mycena</taxon>
    </lineage>
</organism>
<dbReference type="InterPro" id="IPR017932">
    <property type="entry name" value="GATase_2_dom"/>
</dbReference>
<dbReference type="SUPFAM" id="SSF56235">
    <property type="entry name" value="N-terminal nucleophile aminohydrolases (Ntn hydrolases)"/>
    <property type="match status" value="1"/>
</dbReference>
<evidence type="ECO:0000256" key="1">
    <source>
        <dbReference type="SAM" id="MobiDB-lite"/>
    </source>
</evidence>
<dbReference type="CDD" id="cd01908">
    <property type="entry name" value="YafJ"/>
    <property type="match status" value="1"/>
</dbReference>
<sequence length="353" mass="39023">MCRWFAYLSATEPALLEDVLVVPAHSLAKQVHDHYLPYLEHYEADEDKSATKREIALRNRYFNADGFGVAWYTSTREEYGECEGSRPIACRLVRQPLTDPLFLSIAANTASTALFGHVRAASGSTAITEVNCHPFQFGRYLFMHNGIVGGFTLIRRGMMNAMSADALKHIMGTTDSEHLAMLFFTYLARRVDVHGPQVFEVQHPLSDVKAALEEAITTVIRLQREALAEGGAGAPAFEPSSLNVAITDGSRLLAVRFRDHPTEHPPSLYLSTTAGATLNRKYPGHPDADHPRNQAAAQEGPNGAENAAHGEHVVIASEPTTYKKEEWELIHKNECIMVGEDMKVVREPVNVAF</sequence>
<dbReference type="InterPro" id="IPR029055">
    <property type="entry name" value="Ntn_hydrolases_N"/>
</dbReference>
<dbReference type="Gene3D" id="3.60.20.10">
    <property type="entry name" value="Glutamine Phosphoribosylpyrophosphate, subunit 1, domain 1"/>
    <property type="match status" value="1"/>
</dbReference>
<evidence type="ECO:0000313" key="4">
    <source>
        <dbReference type="Proteomes" id="UP001218188"/>
    </source>
</evidence>
<dbReference type="PROSITE" id="PS51278">
    <property type="entry name" value="GATASE_TYPE_2"/>
    <property type="match status" value="1"/>
</dbReference>
<dbReference type="InterPro" id="IPR052373">
    <property type="entry name" value="Gamma-glu_amide_hydrolase"/>
</dbReference>
<dbReference type="GO" id="GO:0008242">
    <property type="term" value="F:omega peptidase activity"/>
    <property type="evidence" value="ECO:0007669"/>
    <property type="project" value="TreeGrafter"/>
</dbReference>
<comment type="caution">
    <text evidence="3">The sequence shown here is derived from an EMBL/GenBank/DDBJ whole genome shotgun (WGS) entry which is preliminary data.</text>
</comment>